<gene>
    <name evidence="1" type="ORF">F8C67_08495</name>
</gene>
<proteinExistence type="predicted"/>
<dbReference type="EMBL" id="WBVO01000006">
    <property type="protein sequence ID" value="KAB2809910.1"/>
    <property type="molecule type" value="Genomic_DNA"/>
</dbReference>
<keyword evidence="1" id="KW-0503">Monooxygenase</keyword>
<accession>A0A6N6RHG2</accession>
<dbReference type="CDD" id="cd21650">
    <property type="entry name" value="CrtA-like"/>
    <property type="match status" value="1"/>
</dbReference>
<name>A0A6N6RHG2_9FLAO</name>
<evidence type="ECO:0000313" key="1">
    <source>
        <dbReference type="EMBL" id="KAB2809910.1"/>
    </source>
</evidence>
<protein>
    <submittedName>
        <fullName evidence="1">Spheroidene monooxygenase</fullName>
    </submittedName>
</protein>
<dbReference type="GO" id="GO:0004497">
    <property type="term" value="F:monooxygenase activity"/>
    <property type="evidence" value="ECO:0007669"/>
    <property type="project" value="UniProtKB-KW"/>
</dbReference>
<evidence type="ECO:0000313" key="2">
    <source>
        <dbReference type="Proteomes" id="UP000468650"/>
    </source>
</evidence>
<organism evidence="1 2">
    <name type="scientific">Phaeocystidibacter luteus</name>
    <dbReference type="NCBI Taxonomy" id="911197"/>
    <lineage>
        <taxon>Bacteria</taxon>
        <taxon>Pseudomonadati</taxon>
        <taxon>Bacteroidota</taxon>
        <taxon>Flavobacteriia</taxon>
        <taxon>Flavobacteriales</taxon>
        <taxon>Phaeocystidibacteraceae</taxon>
        <taxon>Phaeocystidibacter</taxon>
    </lineage>
</organism>
<dbReference type="Proteomes" id="UP000468650">
    <property type="component" value="Unassembled WGS sequence"/>
</dbReference>
<dbReference type="AlphaFoldDB" id="A0A6N6RHG2"/>
<comment type="caution">
    <text evidence="1">The sequence shown here is derived from an EMBL/GenBank/DDBJ whole genome shotgun (WGS) entry which is preliminary data.</text>
</comment>
<keyword evidence="1" id="KW-0560">Oxidoreductase</keyword>
<dbReference type="RefSeq" id="WP_170266411.1">
    <property type="nucleotide sequence ID" value="NZ_WBVO01000006.1"/>
</dbReference>
<sequence>MENVSGLSFYKMLGSGAGNGFSIWPDFSTFVLLTVWEDSSDYEAFARTNARHMEFLERQSKYGRAELTPFKGHGTWNGSQPFEYSNPPEGDYPLAVLTRASIKRSKAFKFWRNVPGVSKHITSTPGLIWAKGVGELPLVEQATLSIWRSAKELSSFAYGGEGKHKSMVVKTREIGWYSEEMFVRFAVNRLVGSFQQVSD</sequence>
<keyword evidence="2" id="KW-1185">Reference proteome</keyword>
<dbReference type="InterPro" id="IPR049574">
    <property type="entry name" value="CrtA-like"/>
</dbReference>
<reference evidence="1 2" key="1">
    <citation type="submission" date="2019-09" db="EMBL/GenBank/DDBJ databases">
        <title>Genomes of family Cryomorphaceae.</title>
        <authorList>
            <person name="Bowman J.P."/>
        </authorList>
    </citation>
    <scope>NUCLEOTIDE SEQUENCE [LARGE SCALE GENOMIC DNA]</scope>
    <source>
        <strain evidence="1 2">LMG 25704</strain>
    </source>
</reference>